<dbReference type="PRINTS" id="PR01165">
    <property type="entry name" value="CYCOXIDASEI"/>
</dbReference>
<comment type="similarity">
    <text evidence="4 25">Belongs to the heme-copper respiratory oxidase family.</text>
</comment>
<dbReference type="Gene3D" id="1.20.210.10">
    <property type="entry name" value="Cytochrome c oxidase-like, subunit I domain"/>
    <property type="match status" value="1"/>
</dbReference>
<evidence type="ECO:0000256" key="9">
    <source>
        <dbReference type="ARBA" id="ARBA00022617"/>
    </source>
</evidence>
<evidence type="ECO:0000256" key="25">
    <source>
        <dbReference type="RuleBase" id="RU000370"/>
    </source>
</evidence>
<dbReference type="GO" id="GO:0009486">
    <property type="term" value="F:cytochrome bo3 ubiquinol oxidase activity"/>
    <property type="evidence" value="ECO:0007669"/>
    <property type="project" value="UniProtKB-EC"/>
</dbReference>
<gene>
    <name evidence="28" type="ORF">NZ35_13550</name>
</gene>
<feature type="transmembrane region" description="Helical" evidence="26">
    <location>
        <begin position="317"/>
        <end position="336"/>
    </location>
</feature>
<evidence type="ECO:0000256" key="11">
    <source>
        <dbReference type="ARBA" id="ARBA00022692"/>
    </source>
</evidence>
<feature type="transmembrane region" description="Helical" evidence="26">
    <location>
        <begin position="452"/>
        <end position="474"/>
    </location>
</feature>
<comment type="subcellular location">
    <subcellularLocation>
        <location evidence="3">Cell membrane</location>
        <topology evidence="3">Multi-pass membrane protein</topology>
    </subcellularLocation>
</comment>
<name>A0A0A6DDV4_9PSED</name>
<dbReference type="GO" id="GO:0015990">
    <property type="term" value="P:electron transport coupled proton transport"/>
    <property type="evidence" value="ECO:0007669"/>
    <property type="project" value="TreeGrafter"/>
</dbReference>
<dbReference type="OrthoDB" id="9803294at2"/>
<evidence type="ECO:0000256" key="7">
    <source>
        <dbReference type="ARBA" id="ARBA00022448"/>
    </source>
</evidence>
<dbReference type="GO" id="GO:0016682">
    <property type="term" value="F:oxidoreductase activity, acting on diphenols and related substances as donors, oxygen as acceptor"/>
    <property type="evidence" value="ECO:0007669"/>
    <property type="project" value="InterPro"/>
</dbReference>
<evidence type="ECO:0000256" key="12">
    <source>
        <dbReference type="ARBA" id="ARBA00022723"/>
    </source>
</evidence>
<keyword evidence="16" id="KW-0186">Copper</keyword>
<dbReference type="GO" id="GO:0020037">
    <property type="term" value="F:heme binding"/>
    <property type="evidence" value="ECO:0007669"/>
    <property type="project" value="InterPro"/>
</dbReference>
<evidence type="ECO:0000256" key="13">
    <source>
        <dbReference type="ARBA" id="ARBA00022982"/>
    </source>
</evidence>
<dbReference type="PROSITE" id="PS50855">
    <property type="entry name" value="COX1"/>
    <property type="match status" value="1"/>
</dbReference>
<evidence type="ECO:0000256" key="6">
    <source>
        <dbReference type="ARBA" id="ARBA00014691"/>
    </source>
</evidence>
<dbReference type="GO" id="GO:0022904">
    <property type="term" value="P:respiratory electron transport chain"/>
    <property type="evidence" value="ECO:0007669"/>
    <property type="project" value="TreeGrafter"/>
</dbReference>
<feature type="transmembrane region" description="Helical" evidence="26">
    <location>
        <begin position="139"/>
        <end position="160"/>
    </location>
</feature>
<feature type="transmembrane region" description="Helical" evidence="26">
    <location>
        <begin position="103"/>
        <end position="127"/>
    </location>
</feature>
<evidence type="ECO:0000256" key="8">
    <source>
        <dbReference type="ARBA" id="ARBA00022475"/>
    </source>
</evidence>
<accession>A0A0A6DDV4</accession>
<feature type="transmembrane region" description="Helical" evidence="26">
    <location>
        <begin position="415"/>
        <end position="440"/>
    </location>
</feature>
<dbReference type="GO" id="GO:0004129">
    <property type="term" value="F:cytochrome-c oxidase activity"/>
    <property type="evidence" value="ECO:0007669"/>
    <property type="project" value="InterPro"/>
</dbReference>
<feature type="transmembrane region" description="Helical" evidence="26">
    <location>
        <begin position="348"/>
        <end position="369"/>
    </location>
</feature>
<comment type="caution">
    <text evidence="28">The sequence shown here is derived from an EMBL/GenBank/DDBJ whole genome shotgun (WGS) entry which is preliminary data.</text>
</comment>
<dbReference type="InterPro" id="IPR023615">
    <property type="entry name" value="Cyt_c_Oxase_su1_BS"/>
</dbReference>
<organism evidence="28 29">
    <name type="scientific">Pseudomonas chlororaphis</name>
    <dbReference type="NCBI Taxonomy" id="587753"/>
    <lineage>
        <taxon>Bacteria</taxon>
        <taxon>Pseudomonadati</taxon>
        <taxon>Pseudomonadota</taxon>
        <taxon>Gammaproteobacteria</taxon>
        <taxon>Pseudomonadales</taxon>
        <taxon>Pseudomonadaceae</taxon>
        <taxon>Pseudomonas</taxon>
    </lineage>
</organism>
<feature type="transmembrane region" description="Helical" evidence="26">
    <location>
        <begin position="287"/>
        <end position="305"/>
    </location>
</feature>
<dbReference type="SUPFAM" id="SSF81442">
    <property type="entry name" value="Cytochrome c oxidase subunit I-like"/>
    <property type="match status" value="1"/>
</dbReference>
<feature type="transmembrane region" description="Helical" evidence="26">
    <location>
        <begin position="381"/>
        <end position="403"/>
    </location>
</feature>
<evidence type="ECO:0000256" key="5">
    <source>
        <dbReference type="ARBA" id="ARBA00012941"/>
    </source>
</evidence>
<dbReference type="PROSITE" id="PS00077">
    <property type="entry name" value="COX1_CUB"/>
    <property type="match status" value="1"/>
</dbReference>
<keyword evidence="9 25" id="KW-0349">Heme</keyword>
<keyword evidence="8" id="KW-1003">Cell membrane</keyword>
<protein>
    <recommendedName>
        <fullName evidence="6">Cytochrome bo(3) ubiquinol oxidase subunit 1</fullName>
        <ecNumber evidence="5">7.1.1.3</ecNumber>
    </recommendedName>
    <alternativeName>
        <fullName evidence="20">Cytochrome o ubiquinol oxidase subunit 1</fullName>
    </alternativeName>
    <alternativeName>
        <fullName evidence="18">Oxidase bo(3) subunit 1</fullName>
    </alternativeName>
    <alternativeName>
        <fullName evidence="21">Ubiquinol oxidase polypeptide I</fullName>
    </alternativeName>
    <alternativeName>
        <fullName evidence="19">Ubiquinol oxidase subunit 1</fullName>
    </alternativeName>
</protein>
<evidence type="ECO:0000256" key="14">
    <source>
        <dbReference type="ARBA" id="ARBA00022989"/>
    </source>
</evidence>
<evidence type="ECO:0000256" key="15">
    <source>
        <dbReference type="ARBA" id="ARBA00023004"/>
    </source>
</evidence>
<dbReference type="AlphaFoldDB" id="A0A0A6DDV4"/>
<feature type="transmembrane region" description="Helical" evidence="26">
    <location>
        <begin position="59"/>
        <end position="83"/>
    </location>
</feature>
<dbReference type="PANTHER" id="PTHR10422:SF35">
    <property type="entry name" value="CYTOCHROME BO(3) UBIQUINOL OXIDASE SUBUNIT 1"/>
    <property type="match status" value="1"/>
</dbReference>
<evidence type="ECO:0000256" key="1">
    <source>
        <dbReference type="ARBA" id="ARBA00001970"/>
    </source>
</evidence>
<dbReference type="Proteomes" id="UP000030564">
    <property type="component" value="Unassembled WGS sequence"/>
</dbReference>
<feature type="transmembrane region" description="Helical" evidence="26">
    <location>
        <begin position="494"/>
        <end position="518"/>
    </location>
</feature>
<feature type="transmembrane region" description="Helical" evidence="26">
    <location>
        <begin position="587"/>
        <end position="606"/>
    </location>
</feature>
<dbReference type="NCBIfam" id="TIGR02843">
    <property type="entry name" value="CyoB"/>
    <property type="match status" value="1"/>
</dbReference>
<comment type="cofactor">
    <cofactor evidence="22">
        <name>Fe(II)-heme o</name>
        <dbReference type="ChEBI" id="CHEBI:60530"/>
    </cofactor>
</comment>
<dbReference type="GO" id="GO:0005886">
    <property type="term" value="C:plasma membrane"/>
    <property type="evidence" value="ECO:0007669"/>
    <property type="project" value="UniProtKB-SubCell"/>
</dbReference>
<keyword evidence="14 26" id="KW-1133">Transmembrane helix</keyword>
<dbReference type="InterPro" id="IPR036927">
    <property type="entry name" value="Cyt_c_oxase-like_su1_sf"/>
</dbReference>
<evidence type="ECO:0000256" key="3">
    <source>
        <dbReference type="ARBA" id="ARBA00004651"/>
    </source>
</evidence>
<evidence type="ECO:0000256" key="18">
    <source>
        <dbReference type="ARBA" id="ARBA00030075"/>
    </source>
</evidence>
<sequence>MFGKLSWEAVPFHEPIVMVTIAMIALGGLALFAAITYFKKWTYLWTEWLTSVDHKKIGVMYIIVAMVMLLRGFADAIMMRTQLAMATEGSPGYLPPEHYDQIFTAHGVIMIIFMAMPFFTGLMNLAVPLQIGARDVAFPFLNSLSFWLLVSGVVLINLSLGVGEFAKTGWVAYPPLSGLQYSPGVGMDYYIWALQLSGLGTTLTGVNFLATVLKMRTPGMKLMDMPIFTWTCTWANVLIVASFPILTATLALLTLDRYMDFHIFTNELGGNPMMYVNLFWAWGHPEVYILILPAFGIFSEVISAFTGKKLFGHHSMIYASGAISVLGFMVWLHHFFTMGSGASVNAFFGLATMLISIPTGVKLFNWLFTIYQGRLRFTSQVLWTLGFMVTFAIGGMTGVLLAIPGADFVLHNSLFVIAHFHNVIIGGAVFGYIAGFAFYFPKAFGFKLHEGWGKAAFWFWISGFFVAFMPLYALGFMGMTRRLNATTNPEWVPYLYVAMFGAVMIAVGIACQLIQLYVSVRDRNKPENVCDHGDPWNAHTLEWSTSSPPPFYNFAVLPKADCIDPFTEAKENGTAYQRPAKYEPIHMPNNTATGVVMGALLTVFGFAMIWHIWWLAIASLAGTVIYFVIHAARDDQGYMVPVETIERIEAEQHKRLVAAGKIPAGATRVETSLEQA</sequence>
<evidence type="ECO:0000256" key="24">
    <source>
        <dbReference type="ARBA" id="ARBA00048190"/>
    </source>
</evidence>
<dbReference type="CDD" id="cd01662">
    <property type="entry name" value="Ubiquinol_Oxidase_I"/>
    <property type="match status" value="1"/>
</dbReference>
<dbReference type="PATRIC" id="fig|587753.9.peg.803"/>
<feature type="domain" description="Cytochrome oxidase subunit I profile" evidence="27">
    <location>
        <begin position="39"/>
        <end position="561"/>
    </location>
</feature>
<dbReference type="GO" id="GO:0046872">
    <property type="term" value="F:metal ion binding"/>
    <property type="evidence" value="ECO:0007669"/>
    <property type="project" value="UniProtKB-KW"/>
</dbReference>
<evidence type="ECO:0000256" key="16">
    <source>
        <dbReference type="ARBA" id="ARBA00023008"/>
    </source>
</evidence>
<comment type="subunit">
    <text evidence="23">The cytochrome bo(3) ubiquinol oxidase complex is a heterooctamer of two A chains, two B chains, two C chains and two D chains.</text>
</comment>
<reference evidence="28 29" key="1">
    <citation type="submission" date="2014-10" db="EMBL/GenBank/DDBJ databases">
        <title>Draft genome sequence of Pseudomonas chlororaphis EA105.</title>
        <authorList>
            <person name="McCully L.M."/>
            <person name="Bitzer A.S."/>
            <person name="Spence C."/>
            <person name="Bais H."/>
            <person name="Silby M.W."/>
        </authorList>
    </citation>
    <scope>NUCLEOTIDE SEQUENCE [LARGE SCALE GENOMIC DNA]</scope>
    <source>
        <strain evidence="28 29">EA105</strain>
    </source>
</reference>
<comment type="cofactor">
    <cofactor evidence="2">
        <name>Cu(2+)</name>
        <dbReference type="ChEBI" id="CHEBI:29036"/>
    </cofactor>
</comment>
<dbReference type="InterPro" id="IPR014207">
    <property type="entry name" value="Cyt_c_ubiqinol_oxidase_su1"/>
</dbReference>
<dbReference type="PANTHER" id="PTHR10422">
    <property type="entry name" value="CYTOCHROME C OXIDASE SUBUNIT 1"/>
    <property type="match status" value="1"/>
</dbReference>
<evidence type="ECO:0000259" key="27">
    <source>
        <dbReference type="PROSITE" id="PS50855"/>
    </source>
</evidence>
<feature type="transmembrane region" description="Helical" evidence="26">
    <location>
        <begin position="16"/>
        <end position="38"/>
    </location>
</feature>
<dbReference type="InterPro" id="IPR023616">
    <property type="entry name" value="Cyt_c_oxase-like_su1_dom"/>
</dbReference>
<keyword evidence="7 25" id="KW-0813">Transport</keyword>
<keyword evidence="15" id="KW-0408">Iron</keyword>
<evidence type="ECO:0000256" key="23">
    <source>
        <dbReference type="ARBA" id="ARBA00034513"/>
    </source>
</evidence>
<evidence type="ECO:0000256" key="22">
    <source>
        <dbReference type="ARBA" id="ARBA00034455"/>
    </source>
</evidence>
<comment type="cofactor">
    <cofactor evidence="1">
        <name>heme b</name>
        <dbReference type="ChEBI" id="CHEBI:60344"/>
    </cofactor>
</comment>
<keyword evidence="13 25" id="KW-0249">Electron transport</keyword>
<evidence type="ECO:0000256" key="2">
    <source>
        <dbReference type="ARBA" id="ARBA00001973"/>
    </source>
</evidence>
<keyword evidence="10 25" id="KW-0679">Respiratory chain</keyword>
<dbReference type="FunFam" id="1.20.210.10:FF:000002">
    <property type="entry name" value="Cytochrome o ubiquinol oxidase, subunit I"/>
    <property type="match status" value="1"/>
</dbReference>
<dbReference type="EC" id="7.1.1.3" evidence="5"/>
<evidence type="ECO:0000256" key="4">
    <source>
        <dbReference type="ARBA" id="ARBA00009578"/>
    </source>
</evidence>
<evidence type="ECO:0000256" key="26">
    <source>
        <dbReference type="SAM" id="Phobius"/>
    </source>
</evidence>
<evidence type="ECO:0000256" key="10">
    <source>
        <dbReference type="ARBA" id="ARBA00022660"/>
    </source>
</evidence>
<feature type="transmembrane region" description="Helical" evidence="26">
    <location>
        <begin position="189"/>
        <end position="213"/>
    </location>
</feature>
<proteinExistence type="inferred from homology"/>
<feature type="transmembrane region" description="Helical" evidence="26">
    <location>
        <begin position="234"/>
        <end position="255"/>
    </location>
</feature>
<keyword evidence="17 26" id="KW-0472">Membrane</keyword>
<dbReference type="GO" id="GO:0009060">
    <property type="term" value="P:aerobic respiration"/>
    <property type="evidence" value="ECO:0007669"/>
    <property type="project" value="InterPro"/>
</dbReference>
<evidence type="ECO:0000256" key="19">
    <source>
        <dbReference type="ARBA" id="ARBA00031883"/>
    </source>
</evidence>
<feature type="transmembrane region" description="Helical" evidence="26">
    <location>
        <begin position="612"/>
        <end position="629"/>
    </location>
</feature>
<dbReference type="InterPro" id="IPR000883">
    <property type="entry name" value="Cyt_C_Oxase_1"/>
</dbReference>
<keyword evidence="11 25" id="KW-0812">Transmembrane</keyword>
<dbReference type="EMBL" id="JSFK01000010">
    <property type="protein sequence ID" value="KHA72744.1"/>
    <property type="molecule type" value="Genomic_DNA"/>
</dbReference>
<evidence type="ECO:0000256" key="20">
    <source>
        <dbReference type="ARBA" id="ARBA00032190"/>
    </source>
</evidence>
<evidence type="ECO:0000313" key="29">
    <source>
        <dbReference type="Proteomes" id="UP000030564"/>
    </source>
</evidence>
<comment type="catalytic activity">
    <reaction evidence="24">
        <text>2 a ubiquinol + O2 + n H(+)(in) = 2 a ubiquinone + 2 H2O + n H(+)(out)</text>
        <dbReference type="Rhea" id="RHEA:30251"/>
        <dbReference type="Rhea" id="RHEA-COMP:9565"/>
        <dbReference type="Rhea" id="RHEA-COMP:9566"/>
        <dbReference type="ChEBI" id="CHEBI:15377"/>
        <dbReference type="ChEBI" id="CHEBI:15378"/>
        <dbReference type="ChEBI" id="CHEBI:15379"/>
        <dbReference type="ChEBI" id="CHEBI:16389"/>
        <dbReference type="ChEBI" id="CHEBI:17976"/>
        <dbReference type="EC" id="7.1.1.3"/>
    </reaction>
</comment>
<keyword evidence="12" id="KW-0479">Metal-binding</keyword>
<dbReference type="Pfam" id="PF00115">
    <property type="entry name" value="COX1"/>
    <property type="match status" value="1"/>
</dbReference>
<evidence type="ECO:0000313" key="28">
    <source>
        <dbReference type="EMBL" id="KHA72744.1"/>
    </source>
</evidence>
<evidence type="ECO:0000256" key="21">
    <source>
        <dbReference type="ARBA" id="ARBA00032435"/>
    </source>
</evidence>
<evidence type="ECO:0000256" key="17">
    <source>
        <dbReference type="ARBA" id="ARBA00023136"/>
    </source>
</evidence>